<dbReference type="Gramene" id="Ma03_t31460.1">
    <property type="protein sequence ID" value="Ma03_p31460.1"/>
    <property type="gene ID" value="Ma03_g31460"/>
</dbReference>
<reference evidence="2" key="1">
    <citation type="submission" date="2021-03" db="EMBL/GenBank/DDBJ databases">
        <authorList>
            <consortium name="Genoscope - CEA"/>
            <person name="William W."/>
        </authorList>
    </citation>
    <scope>NUCLEOTIDE SEQUENCE</scope>
    <source>
        <strain evidence="2">Doubled-haploid Pahang</strain>
    </source>
</reference>
<dbReference type="EnsemblPlants" id="Ma03_t31460.1">
    <property type="protein sequence ID" value="Ma03_p31460.1"/>
    <property type="gene ID" value="Ma03_g31460"/>
</dbReference>
<evidence type="ECO:0000256" key="1">
    <source>
        <dbReference type="SAM" id="MobiDB-lite"/>
    </source>
</evidence>
<dbReference type="OrthoDB" id="1852153at2759"/>
<protein>
    <submittedName>
        <fullName evidence="2">(wild Malaysian banana) hypothetical protein</fullName>
    </submittedName>
</protein>
<accession>A0A804IIG1</accession>
<dbReference type="InParanoid" id="A0A804IIG1"/>
<dbReference type="Proteomes" id="UP000012960">
    <property type="component" value="Unplaced"/>
</dbReference>
<keyword evidence="4" id="KW-1185">Reference proteome</keyword>
<feature type="region of interest" description="Disordered" evidence="1">
    <location>
        <begin position="109"/>
        <end position="137"/>
    </location>
</feature>
<proteinExistence type="predicted"/>
<evidence type="ECO:0000313" key="2">
    <source>
        <dbReference type="EMBL" id="CAG1851840.1"/>
    </source>
</evidence>
<evidence type="ECO:0000313" key="3">
    <source>
        <dbReference type="EnsemblPlants" id="Ma03_p31460.1"/>
    </source>
</evidence>
<dbReference type="FunCoup" id="A0A804IIG1">
    <property type="interactions" value="2500"/>
</dbReference>
<dbReference type="PANTHER" id="PTHR31439">
    <property type="entry name" value="EXPRESSED PROTEIN"/>
    <property type="match status" value="1"/>
</dbReference>
<dbReference type="PANTHER" id="PTHR31439:SF7">
    <property type="entry name" value="EXPRESSED PROTEIN"/>
    <property type="match status" value="1"/>
</dbReference>
<dbReference type="EMBL" id="HG996468">
    <property type="protein sequence ID" value="CAG1851840.1"/>
    <property type="molecule type" value="Genomic_DNA"/>
</dbReference>
<reference evidence="3" key="2">
    <citation type="submission" date="2021-05" db="UniProtKB">
        <authorList>
            <consortium name="EnsemblPlants"/>
        </authorList>
    </citation>
    <scope>IDENTIFICATION</scope>
    <source>
        <strain evidence="3">subsp. malaccensis</strain>
    </source>
</reference>
<organism evidence="3 4">
    <name type="scientific">Musa acuminata subsp. malaccensis</name>
    <name type="common">Wild banana</name>
    <name type="synonym">Musa malaccensis</name>
    <dbReference type="NCBI Taxonomy" id="214687"/>
    <lineage>
        <taxon>Eukaryota</taxon>
        <taxon>Viridiplantae</taxon>
        <taxon>Streptophyta</taxon>
        <taxon>Embryophyta</taxon>
        <taxon>Tracheophyta</taxon>
        <taxon>Spermatophyta</taxon>
        <taxon>Magnoliopsida</taxon>
        <taxon>Liliopsida</taxon>
        <taxon>Zingiberales</taxon>
        <taxon>Musaceae</taxon>
        <taxon>Musa</taxon>
    </lineage>
</organism>
<feature type="compositionally biased region" description="Low complexity" evidence="1">
    <location>
        <begin position="125"/>
        <end position="137"/>
    </location>
</feature>
<dbReference type="AlphaFoldDB" id="A0A804IIG1"/>
<dbReference type="OMA" id="VWCHRES"/>
<name>A0A804IIG1_MUSAM</name>
<evidence type="ECO:0000313" key="4">
    <source>
        <dbReference type="Proteomes" id="UP000012960"/>
    </source>
</evidence>
<sequence>MAGLRHPNHASSLRSSTASRKSMFRLSRECELHPFWKRRKKETQVVPFIASTHPFPCNIGRPRRSLDGTSLTSVSVEEPWRTCGLGSPLSLSHRDGLPPLRLLFLRQPTKRRSASQPTAPPAPARRPSSPSPSHSTISIPPTPLVPYGCRIPYPLHPLISLSSSSSSVRVSPAIKFDQESVSGALGGDEQTASFFSLVFFLRLFWTCATEAPADAGFLFFRALDSPFEQALGCRIALRGVLLSLGPDVEERFMRSLGYMLTKWCILRELQGGDPRGLLPVGCCPSYAAERHGLWVLKGFAPVPAMARFGSSGSTGSPNLEPRDSVLRYTLADQQLEAVVQLESRVCMRDPRFIRVSVRVDSVRLNVVRHRFGRRKEVDDGVLEAERHFPSRARVWVGPELGSSYATGPSLGRSSGNPEQEVEATRTVKGRFGEGKAAGVKATARTATRARGRSWLWEQEAEGGAGVFDGVLHDGATGAEVAASRPEIGAGGGEADRRAGMRLRYSGSGRAFSKAGGVVVAGDELPETIEWRVGREMEGRVVRWRLGVRVWVSYFANEVKTGYCETRSVEWREEVDLALVAGTSELAAR</sequence>
<gene>
    <name evidence="2" type="ORF">GSMUA_187260.1</name>
</gene>